<protein>
    <submittedName>
        <fullName evidence="2">Uncharacterized protein</fullName>
    </submittedName>
</protein>
<gene>
    <name evidence="2" type="ORF">NPIL_629681</name>
</gene>
<organism evidence="2 3">
    <name type="scientific">Nephila pilipes</name>
    <name type="common">Giant wood spider</name>
    <name type="synonym">Nephila maculata</name>
    <dbReference type="NCBI Taxonomy" id="299642"/>
    <lineage>
        <taxon>Eukaryota</taxon>
        <taxon>Metazoa</taxon>
        <taxon>Ecdysozoa</taxon>
        <taxon>Arthropoda</taxon>
        <taxon>Chelicerata</taxon>
        <taxon>Arachnida</taxon>
        <taxon>Araneae</taxon>
        <taxon>Araneomorphae</taxon>
        <taxon>Entelegynae</taxon>
        <taxon>Araneoidea</taxon>
        <taxon>Nephilidae</taxon>
        <taxon>Nephila</taxon>
    </lineage>
</organism>
<evidence type="ECO:0000256" key="1">
    <source>
        <dbReference type="SAM" id="MobiDB-lite"/>
    </source>
</evidence>
<keyword evidence="3" id="KW-1185">Reference proteome</keyword>
<evidence type="ECO:0000313" key="2">
    <source>
        <dbReference type="EMBL" id="GFU19803.1"/>
    </source>
</evidence>
<dbReference type="AlphaFoldDB" id="A0A8X6QDM7"/>
<feature type="compositionally biased region" description="Basic and acidic residues" evidence="1">
    <location>
        <begin position="58"/>
        <end position="92"/>
    </location>
</feature>
<evidence type="ECO:0000313" key="3">
    <source>
        <dbReference type="Proteomes" id="UP000887013"/>
    </source>
</evidence>
<proteinExistence type="predicted"/>
<dbReference type="EMBL" id="BMAW01080480">
    <property type="protein sequence ID" value="GFU19803.1"/>
    <property type="molecule type" value="Genomic_DNA"/>
</dbReference>
<dbReference type="Proteomes" id="UP000887013">
    <property type="component" value="Unassembled WGS sequence"/>
</dbReference>
<feature type="region of interest" description="Disordered" evidence="1">
    <location>
        <begin position="31"/>
        <end position="108"/>
    </location>
</feature>
<sequence length="108" mass="12104">MLIIMRVVLSIPGRCNNRNWFNQFLRRHMNFSGDHGGDDVHGGGHDRDDDHDDGDDRGDDHDDDRGDGRGGDHGDDHDHDGGDVRDGDHAHGDDDEPLLQVLDLPRHL</sequence>
<comment type="caution">
    <text evidence="2">The sequence shown here is derived from an EMBL/GenBank/DDBJ whole genome shotgun (WGS) entry which is preliminary data.</text>
</comment>
<feature type="compositionally biased region" description="Basic and acidic residues" evidence="1">
    <location>
        <begin position="35"/>
        <end position="48"/>
    </location>
</feature>
<reference evidence="2" key="1">
    <citation type="submission" date="2020-08" db="EMBL/GenBank/DDBJ databases">
        <title>Multicomponent nature underlies the extraordinary mechanical properties of spider dragline silk.</title>
        <authorList>
            <person name="Kono N."/>
            <person name="Nakamura H."/>
            <person name="Mori M."/>
            <person name="Yoshida Y."/>
            <person name="Ohtoshi R."/>
            <person name="Malay A.D."/>
            <person name="Moran D.A.P."/>
            <person name="Tomita M."/>
            <person name="Numata K."/>
            <person name="Arakawa K."/>
        </authorList>
    </citation>
    <scope>NUCLEOTIDE SEQUENCE</scope>
</reference>
<accession>A0A8X6QDM7</accession>
<name>A0A8X6QDM7_NEPPI</name>